<evidence type="ECO:0000313" key="16">
    <source>
        <dbReference type="Proteomes" id="UP000265520"/>
    </source>
</evidence>
<dbReference type="InterPro" id="IPR016900">
    <property type="entry name" value="Alg10"/>
</dbReference>
<evidence type="ECO:0000256" key="3">
    <source>
        <dbReference type="ARBA" id="ARBA00010600"/>
    </source>
</evidence>
<comment type="caution">
    <text evidence="15">The sequence shown here is derived from an EMBL/GenBank/DDBJ whole genome shotgun (WGS) entry which is preliminary data.</text>
</comment>
<keyword evidence="7 15" id="KW-0808">Transferase</keyword>
<feature type="non-terminal residue" evidence="15">
    <location>
        <position position="101"/>
    </location>
</feature>
<accession>A0A392MR51</accession>
<comment type="pathway">
    <text evidence="2">Protein modification; protein glycosylation.</text>
</comment>
<keyword evidence="6" id="KW-0328">Glycosyltransferase</keyword>
<evidence type="ECO:0000256" key="1">
    <source>
        <dbReference type="ARBA" id="ARBA00004477"/>
    </source>
</evidence>
<sequence>MGKLVLAATVSSWVIPITIIVNHIVPEPYMDEIFHIPQAQQYCKGPILGGPVTATSRSSPPLTSGVFAFRKNSTSERGGEDREMAVPEPPKMRPWAVTPGL</sequence>
<keyword evidence="11" id="KW-0472">Membrane</keyword>
<dbReference type="GO" id="GO:0005789">
    <property type="term" value="C:endoplasmic reticulum membrane"/>
    <property type="evidence" value="ECO:0007669"/>
    <property type="project" value="UniProtKB-SubCell"/>
</dbReference>
<evidence type="ECO:0000256" key="9">
    <source>
        <dbReference type="ARBA" id="ARBA00022824"/>
    </source>
</evidence>
<evidence type="ECO:0000256" key="4">
    <source>
        <dbReference type="ARBA" id="ARBA00011967"/>
    </source>
</evidence>
<comment type="function">
    <text evidence="12">Dol-P-Glc:Glc(2)Man(9)GlcNAc(2)-PP-Dol alpha-1,2-glucosyltransferase that operates in the biosynthetic pathway of dolichol-linked oligosaccharides, the glycan precursors employed in protein asparagine (N)-glycosylation. The assembly of dolichol-linked oligosaccharides begins on the cytosolic side of the endoplasmic reticulum membrane and finishes in its lumen. The sequential addition of sugars to dolichol pyrophosphate produces dolichol-linked oligosaccharides containing fourteen sugars, including two GlcNAcs, nine mannoses and three glucoses. Once assembled, the oligosaccharide is transferred from the lipid to nascent proteins by oligosaccharyltransferases. In the lumen of the endoplasmic reticulum, adds the third and last glucose residue from dolichyl phosphate glucose (Dol-P-Glc) onto the lipid-linked oligosaccharide intermediate Glc(2)Man(9)GlcNAc(2)-PP-Dol to produce Glc(3)Man(9)GlcNAc(2)-PP-Dol.</text>
</comment>
<dbReference type="EMBL" id="LXQA010017466">
    <property type="protein sequence ID" value="MCH90036.1"/>
    <property type="molecule type" value="Genomic_DNA"/>
</dbReference>
<protein>
    <recommendedName>
        <fullName evidence="5">Dol-P-Glc:Glc(2)Man(9)GlcNAc(2)-PP-Dol alpha-1,2-glucosyltransferase</fullName>
        <ecNumber evidence="4">2.4.1.256</ecNumber>
    </recommendedName>
</protein>
<organism evidence="15 16">
    <name type="scientific">Trifolium medium</name>
    <dbReference type="NCBI Taxonomy" id="97028"/>
    <lineage>
        <taxon>Eukaryota</taxon>
        <taxon>Viridiplantae</taxon>
        <taxon>Streptophyta</taxon>
        <taxon>Embryophyta</taxon>
        <taxon>Tracheophyta</taxon>
        <taxon>Spermatophyta</taxon>
        <taxon>Magnoliopsida</taxon>
        <taxon>eudicotyledons</taxon>
        <taxon>Gunneridae</taxon>
        <taxon>Pentapetalae</taxon>
        <taxon>rosids</taxon>
        <taxon>fabids</taxon>
        <taxon>Fabales</taxon>
        <taxon>Fabaceae</taxon>
        <taxon>Papilionoideae</taxon>
        <taxon>50 kb inversion clade</taxon>
        <taxon>NPAAA clade</taxon>
        <taxon>Hologalegina</taxon>
        <taxon>IRL clade</taxon>
        <taxon>Trifolieae</taxon>
        <taxon>Trifolium</taxon>
    </lineage>
</organism>
<dbReference type="AlphaFoldDB" id="A0A392MR51"/>
<comment type="subcellular location">
    <subcellularLocation>
        <location evidence="1">Endoplasmic reticulum membrane</location>
        <topology evidence="1">Multi-pass membrane protein</topology>
    </subcellularLocation>
</comment>
<evidence type="ECO:0000256" key="12">
    <source>
        <dbReference type="ARBA" id="ARBA00044727"/>
    </source>
</evidence>
<feature type="compositionally biased region" description="Basic and acidic residues" evidence="14">
    <location>
        <begin position="73"/>
        <end position="85"/>
    </location>
</feature>
<dbReference type="GO" id="GO:0006488">
    <property type="term" value="P:dolichol-linked oligosaccharide biosynthetic process"/>
    <property type="evidence" value="ECO:0007669"/>
    <property type="project" value="InterPro"/>
</dbReference>
<evidence type="ECO:0000256" key="10">
    <source>
        <dbReference type="ARBA" id="ARBA00022989"/>
    </source>
</evidence>
<dbReference type="Proteomes" id="UP000265520">
    <property type="component" value="Unassembled WGS sequence"/>
</dbReference>
<comment type="catalytic activity">
    <reaction evidence="13">
        <text>an alpha-D-Glc-(1-&gt;3)-alpha-D-Glc-(1-&gt;3)-alpha-D-Man-(1-&gt;2)-alpha-D-Man-(1-&gt;2)-alpha-D-Man-(1-&gt;3)-[alpha-D-Man-(1-&gt;2)-alpha-D-Man-(1-&gt;3)-[alpha-D-Man-(1-&gt;2)-alpha-D-Man-(1-&gt;6)]-alpha-D-Man-(1-&gt;6)]-beta-D-Man-(1-&gt;4)-beta-D-GlcNAc-(1-&gt;4)-alpha-D-GlcNAc-diphospho-di-trans,poly-cis-dolichol + a di-trans,poly-cis-dolichyl beta-D-glucosyl phosphate = a alpha-D-Glc-(1-&gt;2)-alpha-D-Glc-(1-&gt;3)-alpha-D-Glc-(1-&gt;3)-alpha-D-Man-(1-&gt;2)-alpha-D-Man-(1-&gt;2)-alpha-D-Man-(1-&gt;3)-[alpha-D-Man-(1-&gt;2)-alpha-D-Man-(1-&gt;3)-[alpha-D-Man-(1-&gt;2)-alpha-D-Man-(1-&gt;6)]-alpha-D-Man-(1-&gt;6)]-beta-D-Man-(1-&gt;4)-beta-D-GlcNAc-(1-&gt;4)-alpha-D-GlcNAc-diphospho-di-trans,poly-cis-dolichol + a di-trans,poly-cis-dolichyl phosphate + H(+)</text>
        <dbReference type="Rhea" id="RHEA:29543"/>
        <dbReference type="Rhea" id="RHEA-COMP:19498"/>
        <dbReference type="Rhea" id="RHEA-COMP:19502"/>
        <dbReference type="Rhea" id="RHEA-COMP:19512"/>
        <dbReference type="Rhea" id="RHEA-COMP:19522"/>
        <dbReference type="ChEBI" id="CHEBI:15378"/>
        <dbReference type="ChEBI" id="CHEBI:57525"/>
        <dbReference type="ChEBI" id="CHEBI:57683"/>
        <dbReference type="ChEBI" id="CHEBI:132522"/>
        <dbReference type="ChEBI" id="CHEBI:132523"/>
        <dbReference type="EC" id="2.4.1.256"/>
    </reaction>
    <physiologicalReaction direction="left-to-right" evidence="13">
        <dbReference type="Rhea" id="RHEA:29544"/>
    </physiologicalReaction>
</comment>
<proteinExistence type="inferred from homology"/>
<dbReference type="GO" id="GO:0106073">
    <property type="term" value="F:dolichyl pyrophosphate Glc2Man9GlcNAc2 alpha-1,2-glucosyltransferase activity"/>
    <property type="evidence" value="ECO:0007669"/>
    <property type="project" value="UniProtKB-EC"/>
</dbReference>
<keyword evidence="16" id="KW-1185">Reference proteome</keyword>
<dbReference type="PANTHER" id="PTHR12989">
    <property type="entry name" value="ALPHA-1,2-GLUCOSYLTRANSFERASE ALG10"/>
    <property type="match status" value="1"/>
</dbReference>
<reference evidence="15 16" key="1">
    <citation type="journal article" date="2018" name="Front. Plant Sci.">
        <title>Red Clover (Trifolium pratense) and Zigzag Clover (T. medium) - A Picture of Genomic Similarities and Differences.</title>
        <authorList>
            <person name="Dluhosova J."/>
            <person name="Istvanek J."/>
            <person name="Nedelnik J."/>
            <person name="Repkova J."/>
        </authorList>
    </citation>
    <scope>NUCLEOTIDE SEQUENCE [LARGE SCALE GENOMIC DNA]</scope>
    <source>
        <strain evidence="16">cv. 10/8</strain>
        <tissue evidence="15">Leaf</tissue>
    </source>
</reference>
<name>A0A392MR51_9FABA</name>
<evidence type="ECO:0000256" key="11">
    <source>
        <dbReference type="ARBA" id="ARBA00023136"/>
    </source>
</evidence>
<evidence type="ECO:0000256" key="14">
    <source>
        <dbReference type="SAM" id="MobiDB-lite"/>
    </source>
</evidence>
<evidence type="ECO:0000256" key="2">
    <source>
        <dbReference type="ARBA" id="ARBA00004922"/>
    </source>
</evidence>
<dbReference type="PANTHER" id="PTHR12989:SF10">
    <property type="entry name" value="DOL-P-GLC:GLC(2)MAN(9)GLCNAC(2)-PP-DOL ALPHA-1,2-GLUCOSYLTRANSFERASE-RELATED"/>
    <property type="match status" value="1"/>
</dbReference>
<keyword evidence="9" id="KW-0256">Endoplasmic reticulum</keyword>
<dbReference type="EC" id="2.4.1.256" evidence="4"/>
<evidence type="ECO:0000313" key="15">
    <source>
        <dbReference type="EMBL" id="MCH90036.1"/>
    </source>
</evidence>
<gene>
    <name evidence="15" type="ORF">A2U01_0010942</name>
</gene>
<dbReference type="Pfam" id="PF04922">
    <property type="entry name" value="DIE2_ALG10"/>
    <property type="match status" value="1"/>
</dbReference>
<evidence type="ECO:0000256" key="5">
    <source>
        <dbReference type="ARBA" id="ARBA00018512"/>
    </source>
</evidence>
<evidence type="ECO:0000256" key="13">
    <source>
        <dbReference type="ARBA" id="ARBA00048064"/>
    </source>
</evidence>
<evidence type="ECO:0000256" key="7">
    <source>
        <dbReference type="ARBA" id="ARBA00022679"/>
    </source>
</evidence>
<evidence type="ECO:0000256" key="8">
    <source>
        <dbReference type="ARBA" id="ARBA00022692"/>
    </source>
</evidence>
<feature type="region of interest" description="Disordered" evidence="14">
    <location>
        <begin position="71"/>
        <end position="101"/>
    </location>
</feature>
<evidence type="ECO:0000256" key="6">
    <source>
        <dbReference type="ARBA" id="ARBA00022676"/>
    </source>
</evidence>
<comment type="similarity">
    <text evidence="3">Belongs to the ALG10 glucosyltransferase family.</text>
</comment>
<keyword evidence="8" id="KW-0812">Transmembrane</keyword>
<keyword evidence="10" id="KW-1133">Transmembrane helix</keyword>